<dbReference type="RefSeq" id="WP_209978805.1">
    <property type="nucleotide sequence ID" value="NZ_JAGINO010000002.1"/>
</dbReference>
<dbReference type="Proteomes" id="UP001244552">
    <property type="component" value="Unassembled WGS sequence"/>
</dbReference>
<comment type="caution">
    <text evidence="2">The sequence shown here is derived from an EMBL/GenBank/DDBJ whole genome shotgun (WGS) entry which is preliminary data.</text>
</comment>
<reference evidence="2 3" key="1">
    <citation type="submission" date="2023-07" db="EMBL/GenBank/DDBJ databases">
        <title>Genomic Encyclopedia of Type Strains, Phase IV (KMG-IV): sequencing the most valuable type-strain genomes for metagenomic binning, comparative biology and taxonomic classification.</title>
        <authorList>
            <person name="Goeker M."/>
        </authorList>
    </citation>
    <scope>NUCLEOTIDE SEQUENCE [LARGE SCALE GENOMIC DNA]</scope>
    <source>
        <strain evidence="2 3">DSM 19922</strain>
    </source>
</reference>
<gene>
    <name evidence="2" type="ORF">QO018_000702</name>
</gene>
<keyword evidence="3" id="KW-1185">Reference proteome</keyword>
<organism evidence="2 3">
    <name type="scientific">Azospirillum picis</name>
    <dbReference type="NCBI Taxonomy" id="488438"/>
    <lineage>
        <taxon>Bacteria</taxon>
        <taxon>Pseudomonadati</taxon>
        <taxon>Pseudomonadota</taxon>
        <taxon>Alphaproteobacteria</taxon>
        <taxon>Rhodospirillales</taxon>
        <taxon>Azospirillaceae</taxon>
        <taxon>Azospirillum</taxon>
    </lineage>
</organism>
<accession>A0ABU0MEK5</accession>
<protein>
    <recommendedName>
        <fullName evidence="1">DUF6898 domain-containing protein</fullName>
    </recommendedName>
</protein>
<feature type="domain" description="DUF6898" evidence="1">
    <location>
        <begin position="8"/>
        <end position="61"/>
    </location>
</feature>
<dbReference type="EMBL" id="JAUSVU010000002">
    <property type="protein sequence ID" value="MDQ0531866.1"/>
    <property type="molecule type" value="Genomic_DNA"/>
</dbReference>
<name>A0ABU0MEK5_9PROT</name>
<evidence type="ECO:0000313" key="2">
    <source>
        <dbReference type="EMBL" id="MDQ0531866.1"/>
    </source>
</evidence>
<evidence type="ECO:0000313" key="3">
    <source>
        <dbReference type="Proteomes" id="UP001244552"/>
    </source>
</evidence>
<evidence type="ECO:0000259" key="1">
    <source>
        <dbReference type="Pfam" id="PF21839"/>
    </source>
</evidence>
<dbReference type="Pfam" id="PF21839">
    <property type="entry name" value="DUF6898"/>
    <property type="match status" value="1"/>
</dbReference>
<sequence>MAQTGGGDEVLFEFHRVGSYLKVVAIDAKTGVEVSVAGPATGSMELLKRTAINKLRFVQSKSGPGQGTPGGGRR</sequence>
<proteinExistence type="predicted"/>
<dbReference type="InterPro" id="IPR054193">
    <property type="entry name" value="DUF6898"/>
</dbReference>